<dbReference type="AlphaFoldDB" id="A0A7J7GRW8"/>
<evidence type="ECO:0000256" key="1">
    <source>
        <dbReference type="SAM" id="Phobius"/>
    </source>
</evidence>
<gene>
    <name evidence="2" type="ORF">HYC85_017610</name>
</gene>
<keyword evidence="3" id="KW-1185">Reference proteome</keyword>
<dbReference type="Proteomes" id="UP000593564">
    <property type="component" value="Unassembled WGS sequence"/>
</dbReference>
<dbReference type="EMBL" id="JACBKZ010000008">
    <property type="protein sequence ID" value="KAF5943533.1"/>
    <property type="molecule type" value="Genomic_DNA"/>
</dbReference>
<sequence length="297" mass="34471">MGRDLNIIKKNNIKNKSKTKHFGCIWFIFGIMIQKQNFQFFFSKFITKYIIQNYSKLNSKINFKIHNQTHNSKFNSKLFLKLKTKLNHDLSVKSTDLKLPHFERELDIVGTSKTQKNKKLGMQWSLKRRILWCFGAKGTGCLSHVLAFSSNYSNVICNIEMPPFKPAISVPRKRLKLAQLLLSAHNSWESIKKIAANSGEYFFRDKEVIAKVQYMFFLWIDSGVFLLFRHVDLSPSFDELYNHHCSLFCSAAASIDDLFQGTEEGTLFDLERQVSVFVFVFPGFALAYTCYSLLVCF</sequence>
<reference evidence="2 3" key="2">
    <citation type="submission" date="2020-07" db="EMBL/GenBank/DDBJ databases">
        <title>Genome assembly of wild tea tree DASZ reveals pedigree and selection history of tea varieties.</title>
        <authorList>
            <person name="Zhang W."/>
        </authorList>
    </citation>
    <scope>NUCLEOTIDE SEQUENCE [LARGE SCALE GENOMIC DNA]</scope>
    <source>
        <strain evidence="3">cv. G240</strain>
        <tissue evidence="2">Leaf</tissue>
    </source>
</reference>
<keyword evidence="1" id="KW-1133">Transmembrane helix</keyword>
<proteinExistence type="predicted"/>
<keyword evidence="1" id="KW-0472">Membrane</keyword>
<name>A0A7J7GRW8_CAMSI</name>
<keyword evidence="1" id="KW-0812">Transmembrane</keyword>
<organism evidence="2 3">
    <name type="scientific">Camellia sinensis</name>
    <name type="common">Tea plant</name>
    <name type="synonym">Thea sinensis</name>
    <dbReference type="NCBI Taxonomy" id="4442"/>
    <lineage>
        <taxon>Eukaryota</taxon>
        <taxon>Viridiplantae</taxon>
        <taxon>Streptophyta</taxon>
        <taxon>Embryophyta</taxon>
        <taxon>Tracheophyta</taxon>
        <taxon>Spermatophyta</taxon>
        <taxon>Magnoliopsida</taxon>
        <taxon>eudicotyledons</taxon>
        <taxon>Gunneridae</taxon>
        <taxon>Pentapetalae</taxon>
        <taxon>asterids</taxon>
        <taxon>Ericales</taxon>
        <taxon>Theaceae</taxon>
        <taxon>Camellia</taxon>
    </lineage>
</organism>
<reference evidence="3" key="1">
    <citation type="journal article" date="2020" name="Nat. Commun.">
        <title>Genome assembly of wild tea tree DASZ reveals pedigree and selection history of tea varieties.</title>
        <authorList>
            <person name="Zhang W."/>
            <person name="Zhang Y."/>
            <person name="Qiu H."/>
            <person name="Guo Y."/>
            <person name="Wan H."/>
            <person name="Zhang X."/>
            <person name="Scossa F."/>
            <person name="Alseekh S."/>
            <person name="Zhang Q."/>
            <person name="Wang P."/>
            <person name="Xu L."/>
            <person name="Schmidt M.H."/>
            <person name="Jia X."/>
            <person name="Li D."/>
            <person name="Zhu A."/>
            <person name="Guo F."/>
            <person name="Chen W."/>
            <person name="Ni D."/>
            <person name="Usadel B."/>
            <person name="Fernie A.R."/>
            <person name="Wen W."/>
        </authorList>
    </citation>
    <scope>NUCLEOTIDE SEQUENCE [LARGE SCALE GENOMIC DNA]</scope>
    <source>
        <strain evidence="3">cv. G240</strain>
    </source>
</reference>
<feature type="transmembrane region" description="Helical" evidence="1">
    <location>
        <begin position="274"/>
        <end position="296"/>
    </location>
</feature>
<accession>A0A7J7GRW8</accession>
<evidence type="ECO:0000313" key="3">
    <source>
        <dbReference type="Proteomes" id="UP000593564"/>
    </source>
</evidence>
<protein>
    <submittedName>
        <fullName evidence="2">Uncharacterized protein</fullName>
    </submittedName>
</protein>
<comment type="caution">
    <text evidence="2">The sequence shown here is derived from an EMBL/GenBank/DDBJ whole genome shotgun (WGS) entry which is preliminary data.</text>
</comment>
<evidence type="ECO:0000313" key="2">
    <source>
        <dbReference type="EMBL" id="KAF5943533.1"/>
    </source>
</evidence>